<dbReference type="GO" id="GO:0005524">
    <property type="term" value="F:ATP binding"/>
    <property type="evidence" value="ECO:0007669"/>
    <property type="project" value="UniProtKB-KW"/>
</dbReference>
<evidence type="ECO:0000256" key="3">
    <source>
        <dbReference type="SAM" id="MobiDB-lite"/>
    </source>
</evidence>
<evidence type="ECO:0000256" key="1">
    <source>
        <dbReference type="ARBA" id="ARBA00022741"/>
    </source>
</evidence>
<reference evidence="5" key="1">
    <citation type="submission" date="2024-06" db="EMBL/GenBank/DDBJ databases">
        <authorList>
            <person name="Melgar S."/>
            <person name="Ryabinky S."/>
            <person name="Merugu K."/>
            <person name="Desisa B."/>
            <person name="Truong H."/>
            <person name="Jamal R."/>
            <person name="Sandhu A."/>
            <person name="Johnson A."/>
        </authorList>
    </citation>
    <scope>NUCLEOTIDE SEQUENCE</scope>
</reference>
<feature type="domain" description="PhoH-like protein" evidence="4">
    <location>
        <begin position="49"/>
        <end position="224"/>
    </location>
</feature>
<proteinExistence type="predicted"/>
<dbReference type="SUPFAM" id="SSF52540">
    <property type="entry name" value="P-loop containing nucleoside triphosphate hydrolases"/>
    <property type="match status" value="1"/>
</dbReference>
<dbReference type="PANTHER" id="PTHR30473">
    <property type="entry name" value="PROTEIN PHOH"/>
    <property type="match status" value="1"/>
</dbReference>
<dbReference type="Pfam" id="PF02562">
    <property type="entry name" value="PhoH"/>
    <property type="match status" value="1"/>
</dbReference>
<keyword evidence="2" id="KW-0067">ATP-binding</keyword>
<evidence type="ECO:0000313" key="5">
    <source>
        <dbReference type="EMBL" id="XCN27992.1"/>
    </source>
</evidence>
<evidence type="ECO:0000259" key="4">
    <source>
        <dbReference type="Pfam" id="PF02562"/>
    </source>
</evidence>
<organism evidence="5">
    <name type="scientific">Serratia phage Kevin</name>
    <dbReference type="NCBI Taxonomy" id="3161161"/>
    <lineage>
        <taxon>Viruses</taxon>
        <taxon>Duplodnaviria</taxon>
        <taxon>Heunggongvirae</taxon>
        <taxon>Uroviricota</taxon>
        <taxon>Caudoviricetes</taxon>
        <taxon>Pantevenvirales</taxon>
        <taxon>Ackermannviridae</taxon>
        <taxon>Miltonvirus</taxon>
    </lineage>
</organism>
<dbReference type="EMBL" id="PP869623">
    <property type="protein sequence ID" value="XCN27992.1"/>
    <property type="molecule type" value="Genomic_DNA"/>
</dbReference>
<sequence>MQTNSSVVKMPAPKGARKSDRKKVAVQKEDEWLKYSKGEFKYAPFQSLSDHQTEAYQSALVNPLTVAIGPAGTGKSYSGASAAIEHYSRGTVKKIIIARSPLPTGTTAGFRPGDTYEKLMPYLMPLIQTFKKVLKTDSGSDGFFNYLWEKKVIEIQDLETIKGMSFDDTFLIIEEAQECDMEQLKNLFTRPSDTSFIFLNGDIAQSNKRLRENALDKYVTCFRDFNEKLESGKLDHLMVNGQLPEWLTPINIVEFDKSDRNGRGNFVRKMLEINDMYNI</sequence>
<accession>A0AAU8KXA2</accession>
<protein>
    <submittedName>
        <fullName evidence="5">PhoH-like phosphate starvation-inducible protein</fullName>
    </submittedName>
</protein>
<evidence type="ECO:0000256" key="2">
    <source>
        <dbReference type="ARBA" id="ARBA00022840"/>
    </source>
</evidence>
<keyword evidence="1" id="KW-0547">Nucleotide-binding</keyword>
<dbReference type="InterPro" id="IPR027417">
    <property type="entry name" value="P-loop_NTPase"/>
</dbReference>
<feature type="region of interest" description="Disordered" evidence="3">
    <location>
        <begin position="1"/>
        <end position="23"/>
    </location>
</feature>
<name>A0AAU8KXA2_9CAUD</name>
<dbReference type="InterPro" id="IPR003714">
    <property type="entry name" value="PhoH"/>
</dbReference>
<dbReference type="InterPro" id="IPR051451">
    <property type="entry name" value="PhoH2-like"/>
</dbReference>
<dbReference type="Gene3D" id="3.40.50.300">
    <property type="entry name" value="P-loop containing nucleotide triphosphate hydrolases"/>
    <property type="match status" value="1"/>
</dbReference>